<evidence type="ECO:0000256" key="1">
    <source>
        <dbReference type="ARBA" id="ARBA00004613"/>
    </source>
</evidence>
<comment type="subcellular location">
    <subcellularLocation>
        <location evidence="1">Secreted</location>
    </subcellularLocation>
</comment>
<dbReference type="Proteomes" id="UP000314983">
    <property type="component" value="Chromosome 6"/>
</dbReference>
<evidence type="ECO:0000256" key="8">
    <source>
        <dbReference type="ARBA" id="ARBA00023180"/>
    </source>
</evidence>
<comment type="subunit">
    <text evidence="3">Forms disulfide-linked dimers.</text>
</comment>
<evidence type="ECO:0000313" key="12">
    <source>
        <dbReference type="Proteomes" id="UP000314983"/>
    </source>
</evidence>
<protein>
    <submittedName>
        <fullName evidence="11">Ependymin</fullName>
    </submittedName>
</protein>
<evidence type="ECO:0000256" key="7">
    <source>
        <dbReference type="ARBA" id="ARBA00023157"/>
    </source>
</evidence>
<evidence type="ECO:0000313" key="11">
    <source>
        <dbReference type="Ensembl" id="ENSEEEP00000017168.2"/>
    </source>
</evidence>
<reference evidence="11" key="4">
    <citation type="submission" date="2025-08" db="UniProtKB">
        <authorList>
            <consortium name="Ensembl"/>
        </authorList>
    </citation>
    <scope>IDENTIFICATION</scope>
</reference>
<dbReference type="GeneTree" id="ENSGT00940000168284"/>
<evidence type="ECO:0000256" key="10">
    <source>
        <dbReference type="SAM" id="SignalP"/>
    </source>
</evidence>
<feature type="signal peptide" evidence="10">
    <location>
        <begin position="1"/>
        <end position="20"/>
    </location>
</feature>
<dbReference type="OMA" id="MSVTMGC"/>
<reference evidence="12" key="2">
    <citation type="journal article" date="2017" name="Sci. Adv.">
        <title>A tail of two voltages: Proteomic comparison of the three electric organs of the electric eel.</title>
        <authorList>
            <person name="Traeger L.L."/>
            <person name="Sabat G."/>
            <person name="Barrett-Wilt G.A."/>
            <person name="Wells G.B."/>
            <person name="Sussman M.R."/>
        </authorList>
    </citation>
    <scope>NUCLEOTIDE SEQUENCE [LARGE SCALE GENOMIC DNA]</scope>
</reference>
<evidence type="ECO:0000256" key="3">
    <source>
        <dbReference type="ARBA" id="ARBA00011808"/>
    </source>
</evidence>
<feature type="chain" id="PRO_5044262532" evidence="10">
    <location>
        <begin position="21"/>
        <end position="215"/>
    </location>
</feature>
<evidence type="ECO:0000256" key="5">
    <source>
        <dbReference type="ARBA" id="ARBA00022729"/>
    </source>
</evidence>
<evidence type="ECO:0000256" key="4">
    <source>
        <dbReference type="ARBA" id="ARBA00022525"/>
    </source>
</evidence>
<dbReference type="PRINTS" id="PR00317">
    <property type="entry name" value="EPENDYMIN"/>
</dbReference>
<dbReference type="GO" id="GO:0005509">
    <property type="term" value="F:calcium ion binding"/>
    <property type="evidence" value="ECO:0007669"/>
    <property type="project" value="InterPro"/>
</dbReference>
<dbReference type="PROSITE" id="PS00898">
    <property type="entry name" value="EPENDYMIN_1"/>
    <property type="match status" value="1"/>
</dbReference>
<keyword evidence="8" id="KW-0325">Glycoprotein</keyword>
<dbReference type="Pfam" id="PF00811">
    <property type="entry name" value="Ependymin"/>
    <property type="match status" value="1"/>
</dbReference>
<keyword evidence="6" id="KW-0106">Calcium</keyword>
<dbReference type="SMART" id="SM00026">
    <property type="entry name" value="EPEND"/>
    <property type="match status" value="1"/>
</dbReference>
<reference evidence="12" key="1">
    <citation type="journal article" date="2014" name="Science">
        <title>Nonhuman genetics. Genomic basis for the convergent evolution of electric organs.</title>
        <authorList>
            <person name="Gallant J.R."/>
            <person name="Traeger L.L."/>
            <person name="Volkening J.D."/>
            <person name="Moffett H."/>
            <person name="Chen P.H."/>
            <person name="Novina C.D."/>
            <person name="Phillips G.N.Jr."/>
            <person name="Anand R."/>
            <person name="Wells G.B."/>
            <person name="Pinch M."/>
            <person name="Guth R."/>
            <person name="Unguez G.A."/>
            <person name="Albert J.S."/>
            <person name="Zakon H.H."/>
            <person name="Samanta M.P."/>
            <person name="Sussman M.R."/>
        </authorList>
    </citation>
    <scope>NUCLEOTIDE SEQUENCE [LARGE SCALE GENOMIC DNA]</scope>
</reference>
<reference evidence="11" key="5">
    <citation type="submission" date="2025-09" db="UniProtKB">
        <authorList>
            <consortium name="Ensembl"/>
        </authorList>
    </citation>
    <scope>IDENTIFICATION</scope>
</reference>
<dbReference type="PANTHER" id="PTHR10697:SF5">
    <property type="entry name" value="EPENDYMIN-RELATED"/>
    <property type="match status" value="1"/>
</dbReference>
<dbReference type="GO" id="GO:0007160">
    <property type="term" value="P:cell-matrix adhesion"/>
    <property type="evidence" value="ECO:0007669"/>
    <property type="project" value="InterPro"/>
</dbReference>
<keyword evidence="4" id="KW-0964">Secreted</keyword>
<gene>
    <name evidence="11" type="primary">epd</name>
</gene>
<dbReference type="PANTHER" id="PTHR10697">
    <property type="entry name" value="MAMMALIAN EPENDYMIN-RELATED PROTEIN 1"/>
    <property type="match status" value="1"/>
</dbReference>
<reference evidence="11" key="3">
    <citation type="submission" date="2020-05" db="EMBL/GenBank/DDBJ databases">
        <title>Electrophorus electricus (electric eel) genome, fEleEle1, primary haplotype.</title>
        <authorList>
            <person name="Myers G."/>
            <person name="Meyer A."/>
            <person name="Fedrigo O."/>
            <person name="Formenti G."/>
            <person name="Rhie A."/>
            <person name="Tracey A."/>
            <person name="Sims Y."/>
            <person name="Jarvis E.D."/>
        </authorList>
    </citation>
    <scope>NUCLEOTIDE SEQUENCE [LARGE SCALE GENOMIC DNA]</scope>
</reference>
<keyword evidence="7" id="KW-1015">Disulfide bond</keyword>
<dbReference type="GO" id="GO:0005576">
    <property type="term" value="C:extracellular region"/>
    <property type="evidence" value="ECO:0007669"/>
    <property type="project" value="UniProtKB-SubCell"/>
</dbReference>
<evidence type="ECO:0000256" key="9">
    <source>
        <dbReference type="ARBA" id="ARBA00025568"/>
    </source>
</evidence>
<keyword evidence="5 10" id="KW-0732">Signal</keyword>
<organism evidence="11 12">
    <name type="scientific">Electrophorus electricus</name>
    <name type="common">Electric eel</name>
    <name type="synonym">Gymnotus electricus</name>
    <dbReference type="NCBI Taxonomy" id="8005"/>
    <lineage>
        <taxon>Eukaryota</taxon>
        <taxon>Metazoa</taxon>
        <taxon>Chordata</taxon>
        <taxon>Craniata</taxon>
        <taxon>Vertebrata</taxon>
        <taxon>Euteleostomi</taxon>
        <taxon>Actinopterygii</taxon>
        <taxon>Neopterygii</taxon>
        <taxon>Teleostei</taxon>
        <taxon>Ostariophysi</taxon>
        <taxon>Gymnotiformes</taxon>
        <taxon>Gymnotoidei</taxon>
        <taxon>Gymnotidae</taxon>
        <taxon>Electrophorus</taxon>
    </lineage>
</organism>
<comment type="function">
    <text evidence="9">May play a role in neural plasticity. May be involved during axon regeneration.</text>
</comment>
<sequence>MHTVELFCVAFWCLCAAVWASSSRVPCQSPSMTSGTLTVRSSGGHTVATGEFNYDSTGKKLHFLEKSDDSNKTSHIDVLMHFEEGVFYELDSKNESCKKQTLKSRKHPMEVPADASHDSEVYLGSLAVPEQGLRLRVWTGKVPDLHAQYTMLTTSCGCLTVSCYYHSEKTDLIFSFLDVETHVDEPQVFAPPAYCDGAVLEESSDDHSFFDLFHD</sequence>
<accession>A0A4W4F0M2</accession>
<dbReference type="InterPro" id="IPR001299">
    <property type="entry name" value="Ependymin"/>
</dbReference>
<proteinExistence type="inferred from homology"/>
<keyword evidence="12" id="KW-1185">Reference proteome</keyword>
<name>A0A4W4F0M2_ELEEL</name>
<dbReference type="GO" id="GO:0005764">
    <property type="term" value="C:lysosome"/>
    <property type="evidence" value="ECO:0007669"/>
    <property type="project" value="TreeGrafter"/>
</dbReference>
<dbReference type="Ensembl" id="ENSEEET00000017365.2">
    <property type="protein sequence ID" value="ENSEEEP00000017168.2"/>
    <property type="gene ID" value="ENSEEEG00000008495.2"/>
</dbReference>
<evidence type="ECO:0000256" key="2">
    <source>
        <dbReference type="ARBA" id="ARBA00010771"/>
    </source>
</evidence>
<dbReference type="InterPro" id="IPR018224">
    <property type="entry name" value="Ependymin_CS"/>
</dbReference>
<evidence type="ECO:0000256" key="6">
    <source>
        <dbReference type="ARBA" id="ARBA00022837"/>
    </source>
</evidence>
<dbReference type="PROSITE" id="PS00899">
    <property type="entry name" value="EPENDYMIN_2"/>
    <property type="match status" value="1"/>
</dbReference>
<comment type="similarity">
    <text evidence="2">Belongs to the ependymin family.</text>
</comment>
<dbReference type="AlphaFoldDB" id="A0A4W4F0M2"/>